<dbReference type="InterPro" id="IPR011576">
    <property type="entry name" value="Pyridox_Oxase_N"/>
</dbReference>
<protein>
    <submittedName>
        <fullName evidence="2">Pyridoxamine 5'-phosphate oxidase-related, FMN-binding</fullName>
    </submittedName>
</protein>
<evidence type="ECO:0000259" key="1">
    <source>
        <dbReference type="Pfam" id="PF01243"/>
    </source>
</evidence>
<dbReference type="Proteomes" id="UP000004358">
    <property type="component" value="Unassembled WGS sequence"/>
</dbReference>
<reference evidence="2 3" key="1">
    <citation type="submission" date="2006-02" db="EMBL/GenBank/DDBJ databases">
        <authorList>
            <person name="Amann R."/>
            <person name="Ferriera S."/>
            <person name="Johnson J."/>
            <person name="Kravitz S."/>
            <person name="Halpern A."/>
            <person name="Remington K."/>
            <person name="Beeson K."/>
            <person name="Tran B."/>
            <person name="Rogers Y.-H."/>
            <person name="Friedman R."/>
            <person name="Venter J.C."/>
        </authorList>
    </citation>
    <scope>NUCLEOTIDE SEQUENCE [LARGE SCALE GENOMIC DNA]</scope>
    <source>
        <strain evidence="2 3">DSM 3645</strain>
    </source>
</reference>
<dbReference type="EMBL" id="AANZ01000007">
    <property type="protein sequence ID" value="EAQ80880.1"/>
    <property type="molecule type" value="Genomic_DNA"/>
</dbReference>
<sequence>MSMGKIYESIDDRVAQFIRHQKLFFVATAPLAADGLINLSPKGLDSFRILDEKTVAYLDLTGSGVETIAHAKENGRITIMFCAFDGPPNILRLYGQAEVLEPDHADFASLRELFPHMPGTRSIIRVHVQRIADTCGYAVPKYEFVEDRTQLIDYSVAKGPDGLVEYRREKNATSLEGLPGLDNFNGEATIT</sequence>
<dbReference type="eggNOG" id="COG3576">
    <property type="taxonomic scope" value="Bacteria"/>
</dbReference>
<dbReference type="PANTHER" id="PTHR39336">
    <property type="entry name" value="PYRIDOXAMINE PHOSPHATE OXIDASE FAMILY PROTEIN (AFU_ORTHOLOGUE AFUA_6G11440)"/>
    <property type="match status" value="1"/>
</dbReference>
<gene>
    <name evidence="2" type="ORF">DSM3645_12706</name>
</gene>
<dbReference type="Pfam" id="PF01243">
    <property type="entry name" value="PNPOx_N"/>
    <property type="match status" value="1"/>
</dbReference>
<accession>A3ZRW1</accession>
<dbReference type="PANTHER" id="PTHR39336:SF1">
    <property type="entry name" value="PYRIDOXAMINE PHOSPHATE OXIDASE FAMILY PROTEIN (AFU_ORTHOLOGUE AFUA_6G11440)"/>
    <property type="match status" value="1"/>
</dbReference>
<comment type="caution">
    <text evidence="2">The sequence shown here is derived from an EMBL/GenBank/DDBJ whole genome shotgun (WGS) entry which is preliminary data.</text>
</comment>
<proteinExistence type="predicted"/>
<evidence type="ECO:0000313" key="2">
    <source>
        <dbReference type="EMBL" id="EAQ80880.1"/>
    </source>
</evidence>
<dbReference type="SUPFAM" id="SSF50475">
    <property type="entry name" value="FMN-binding split barrel"/>
    <property type="match status" value="1"/>
</dbReference>
<dbReference type="HOGENOM" id="CLU_054794_1_1_0"/>
<evidence type="ECO:0000313" key="3">
    <source>
        <dbReference type="Proteomes" id="UP000004358"/>
    </source>
</evidence>
<dbReference type="Gene3D" id="2.30.110.10">
    <property type="entry name" value="Electron Transport, Fmn-binding Protein, Chain A"/>
    <property type="match status" value="1"/>
</dbReference>
<dbReference type="InterPro" id="IPR012349">
    <property type="entry name" value="Split_barrel_FMN-bd"/>
</dbReference>
<name>A3ZRW1_9BACT</name>
<dbReference type="AlphaFoldDB" id="A3ZRW1"/>
<feature type="domain" description="Pyridoxamine 5'-phosphate oxidase N-terminal" evidence="1">
    <location>
        <begin position="10"/>
        <end position="135"/>
    </location>
</feature>
<organism evidence="2 3">
    <name type="scientific">Blastopirellula marina DSM 3645</name>
    <dbReference type="NCBI Taxonomy" id="314230"/>
    <lineage>
        <taxon>Bacteria</taxon>
        <taxon>Pseudomonadati</taxon>
        <taxon>Planctomycetota</taxon>
        <taxon>Planctomycetia</taxon>
        <taxon>Pirellulales</taxon>
        <taxon>Pirellulaceae</taxon>
        <taxon>Blastopirellula</taxon>
    </lineage>
</organism>
<dbReference type="STRING" id="314230.DSM3645_12706"/>